<reference evidence="1" key="1">
    <citation type="journal article" date="2014" name="Front. Microbiol.">
        <title>High frequency of phylogenetically diverse reductive dehalogenase-homologous genes in deep subseafloor sedimentary metagenomes.</title>
        <authorList>
            <person name="Kawai M."/>
            <person name="Futagami T."/>
            <person name="Toyoda A."/>
            <person name="Takaki Y."/>
            <person name="Nishi S."/>
            <person name="Hori S."/>
            <person name="Arai W."/>
            <person name="Tsubouchi T."/>
            <person name="Morono Y."/>
            <person name="Uchiyama I."/>
            <person name="Ito T."/>
            <person name="Fujiyama A."/>
            <person name="Inagaki F."/>
            <person name="Takami H."/>
        </authorList>
    </citation>
    <scope>NUCLEOTIDE SEQUENCE</scope>
    <source>
        <strain evidence="1">Expedition CK06-06</strain>
    </source>
</reference>
<organism evidence="1">
    <name type="scientific">marine sediment metagenome</name>
    <dbReference type="NCBI Taxonomy" id="412755"/>
    <lineage>
        <taxon>unclassified sequences</taxon>
        <taxon>metagenomes</taxon>
        <taxon>ecological metagenomes</taxon>
    </lineage>
</organism>
<proteinExistence type="predicted"/>
<name>X1LBG6_9ZZZZ</name>
<gene>
    <name evidence="1" type="ORF">S06H3_19008</name>
</gene>
<comment type="caution">
    <text evidence="1">The sequence shown here is derived from an EMBL/GenBank/DDBJ whole genome shotgun (WGS) entry which is preliminary data.</text>
</comment>
<evidence type="ECO:0000313" key="1">
    <source>
        <dbReference type="EMBL" id="GAI03196.1"/>
    </source>
</evidence>
<sequence>MASYLEKQKSEFKVVSIRKYKSSVVAPWTVMGRQELMLREK</sequence>
<dbReference type="EMBL" id="BARV01009679">
    <property type="protein sequence ID" value="GAI03196.1"/>
    <property type="molecule type" value="Genomic_DNA"/>
</dbReference>
<protein>
    <submittedName>
        <fullName evidence="1">Uncharacterized protein</fullName>
    </submittedName>
</protein>
<dbReference type="AlphaFoldDB" id="X1LBG6"/>
<accession>X1LBG6</accession>